<evidence type="ECO:0000313" key="2">
    <source>
        <dbReference type="Proteomes" id="UP000242502"/>
    </source>
</evidence>
<dbReference type="Proteomes" id="UP000242502">
    <property type="component" value="Unassembled WGS sequence"/>
</dbReference>
<gene>
    <name evidence="1" type="ORF">AB835_11805</name>
</gene>
<name>A0A1D2QMR8_9GAMM</name>
<sequence>MWPVHQTLIAFQKARKLMIYGLFYCLQLLSLSHFVPPGRKKITLIALEIKSISCLPDKNQIKTFDGNGY</sequence>
<evidence type="ECO:0000313" key="1">
    <source>
        <dbReference type="EMBL" id="ODS22878.1"/>
    </source>
</evidence>
<proteinExistence type="predicted"/>
<protein>
    <submittedName>
        <fullName evidence="1">Uncharacterized protein</fullName>
    </submittedName>
</protein>
<reference evidence="1 2" key="1">
    <citation type="journal article" date="2016" name="Appl. Environ. Microbiol.">
        <title>Lack of Overt Genome Reduction in the Bryostatin-Producing Bryozoan Symbiont "Candidatus Endobugula sertula".</title>
        <authorList>
            <person name="Miller I.J."/>
            <person name="Vanee N."/>
            <person name="Fong S.S."/>
            <person name="Lim-Fong G.E."/>
            <person name="Kwan J.C."/>
        </authorList>
    </citation>
    <scope>NUCLEOTIDE SEQUENCE [LARGE SCALE GENOMIC DNA]</scope>
    <source>
        <strain evidence="1">AB1-4</strain>
    </source>
</reference>
<organism evidence="1 2">
    <name type="scientific">Candidatus Endobugula sertula</name>
    <name type="common">Bugula neritina bacterial symbiont</name>
    <dbReference type="NCBI Taxonomy" id="62101"/>
    <lineage>
        <taxon>Bacteria</taxon>
        <taxon>Pseudomonadati</taxon>
        <taxon>Pseudomonadota</taxon>
        <taxon>Gammaproteobacteria</taxon>
        <taxon>Cellvibrionales</taxon>
        <taxon>Cellvibrionaceae</taxon>
        <taxon>Candidatus Endobugula</taxon>
    </lineage>
</organism>
<dbReference type="EMBL" id="MDLC01000048">
    <property type="protein sequence ID" value="ODS22878.1"/>
    <property type="molecule type" value="Genomic_DNA"/>
</dbReference>
<accession>A0A1D2QMR8</accession>
<dbReference type="AlphaFoldDB" id="A0A1D2QMR8"/>
<comment type="caution">
    <text evidence="1">The sequence shown here is derived from an EMBL/GenBank/DDBJ whole genome shotgun (WGS) entry which is preliminary data.</text>
</comment>